<gene>
    <name evidence="2" type="ORF">MFIFM68171_10477</name>
</gene>
<feature type="compositionally biased region" description="Low complexity" evidence="1">
    <location>
        <begin position="472"/>
        <end position="494"/>
    </location>
</feature>
<feature type="region of interest" description="Disordered" evidence="1">
    <location>
        <begin position="720"/>
        <end position="748"/>
    </location>
</feature>
<protein>
    <submittedName>
        <fullName evidence="2">Uncharacterized protein</fullName>
    </submittedName>
</protein>
<name>A0ABQ0GR95_9PEZI</name>
<feature type="compositionally biased region" description="Low complexity" evidence="1">
    <location>
        <begin position="322"/>
        <end position="332"/>
    </location>
</feature>
<dbReference type="GeneID" id="98181219"/>
<evidence type="ECO:0000313" key="3">
    <source>
        <dbReference type="Proteomes" id="UP001628179"/>
    </source>
</evidence>
<feature type="region of interest" description="Disordered" evidence="1">
    <location>
        <begin position="543"/>
        <end position="663"/>
    </location>
</feature>
<dbReference type="EMBL" id="BAAFSV010000006">
    <property type="protein sequence ID" value="GAB1320267.1"/>
    <property type="molecule type" value="Genomic_DNA"/>
</dbReference>
<dbReference type="Proteomes" id="UP001628179">
    <property type="component" value="Unassembled WGS sequence"/>
</dbReference>
<feature type="compositionally biased region" description="Basic and acidic residues" evidence="1">
    <location>
        <begin position="241"/>
        <end position="250"/>
    </location>
</feature>
<feature type="compositionally biased region" description="Low complexity" evidence="1">
    <location>
        <begin position="344"/>
        <end position="359"/>
    </location>
</feature>
<feature type="compositionally biased region" description="Basic residues" evidence="1">
    <location>
        <begin position="457"/>
        <end position="471"/>
    </location>
</feature>
<feature type="compositionally biased region" description="Basic and acidic residues" evidence="1">
    <location>
        <begin position="591"/>
        <end position="628"/>
    </location>
</feature>
<feature type="compositionally biased region" description="Acidic residues" evidence="1">
    <location>
        <begin position="640"/>
        <end position="652"/>
    </location>
</feature>
<feature type="region of interest" description="Disordered" evidence="1">
    <location>
        <begin position="1"/>
        <end position="54"/>
    </location>
</feature>
<feature type="compositionally biased region" description="Basic and acidic residues" evidence="1">
    <location>
        <begin position="193"/>
        <end position="215"/>
    </location>
</feature>
<feature type="compositionally biased region" description="Low complexity" evidence="1">
    <location>
        <begin position="25"/>
        <end position="41"/>
    </location>
</feature>
<feature type="region of interest" description="Disordered" evidence="1">
    <location>
        <begin position="193"/>
        <end position="252"/>
    </location>
</feature>
<keyword evidence="3" id="KW-1185">Reference proteome</keyword>
<organism evidence="2 3">
    <name type="scientific">Madurella fahalii</name>
    <dbReference type="NCBI Taxonomy" id="1157608"/>
    <lineage>
        <taxon>Eukaryota</taxon>
        <taxon>Fungi</taxon>
        <taxon>Dikarya</taxon>
        <taxon>Ascomycota</taxon>
        <taxon>Pezizomycotina</taxon>
        <taxon>Sordariomycetes</taxon>
        <taxon>Sordariomycetidae</taxon>
        <taxon>Sordariales</taxon>
        <taxon>Sordariales incertae sedis</taxon>
        <taxon>Madurella</taxon>
    </lineage>
</organism>
<sequence>MADYASHPNGNRDPQSAPRTSTVNPQRPGGQQYQPRPAARAAPPPPQTYLQQPQYAVPYAQHYNPFVKIFDLREAQPLTTEEAREMLSEYYVYRFTKAEDGGRYSSDGEPLKPSWKRVEKITVPGISKQEAARTIRELNRDTIPVAKKKSCLSDDEQRQIEIVLLELQGLDEPSFQTTLVQLDFQVTPKVTDRYKERDRDRERGRGREREKERDRRSSKHHRGFHIYFGDGRPSLRRPASKARESKKQYSTERVSITAYYKRSPRPDADPFAILHYRDAQRAAAAQREAEIRRMNQAQVHQASRPDDGNHPHQPAPTNNKTPASPAAPARARSPADDGHSKRAQAQPKKTTVQPTTKRPATVKEHEHLPQGQPCPPAHYRGPPSTESSVVSEMFSTGDNTSITSPTSDSCFSGPEASFVRLPPRKPQGGGGAHFMESPVHYGIPPNFSPDQGVHGQPKPRPRLHRRRHSISHPRPLGRNPSAPGAFFPTANPAATTLPYDTVQQMTNNAYTKGREEATHMVERMASAWIAATANATATAAAAAAAAATTTTTPTRREPSPLPPLPSRPRPRYPSATGRERTPLRSGLRIGRGADPHDRDRDWDREDTGTETERPSNRRYRYERPHVDGVDGGGLRFDLGPEADDDDDDDESCYEERGWRGSGRYTSVPRVEREYGVGRPRRRTREEEEEEEEEYGERWAREEEEDYLRGRSLGIDLDVGVTAAGPSRPFAPRPGLGERTSYYRTRYHG</sequence>
<feature type="compositionally biased region" description="Low complexity" evidence="1">
    <location>
        <begin position="543"/>
        <end position="553"/>
    </location>
</feature>
<proteinExistence type="predicted"/>
<feature type="compositionally biased region" description="Polar residues" evidence="1">
    <location>
        <begin position="8"/>
        <end position="24"/>
    </location>
</feature>
<dbReference type="RefSeq" id="XP_070921997.1">
    <property type="nucleotide sequence ID" value="XM_071065896.1"/>
</dbReference>
<reference evidence="2 3" key="1">
    <citation type="submission" date="2024-09" db="EMBL/GenBank/DDBJ databases">
        <title>Itraconazole resistance in Madurella fahalii resulting from another homologue of gene encoding cytochrome P450 14-alpha sterol demethylase (CYP51).</title>
        <authorList>
            <person name="Yoshioka I."/>
            <person name="Fahal A.H."/>
            <person name="Kaneko S."/>
            <person name="Yaguchi T."/>
        </authorList>
    </citation>
    <scope>NUCLEOTIDE SEQUENCE [LARGE SCALE GENOMIC DNA]</scope>
    <source>
        <strain evidence="2 3">IFM 68171</strain>
    </source>
</reference>
<feature type="region of interest" description="Disordered" evidence="1">
    <location>
        <begin position="444"/>
        <end position="494"/>
    </location>
</feature>
<evidence type="ECO:0000256" key="1">
    <source>
        <dbReference type="SAM" id="MobiDB-lite"/>
    </source>
</evidence>
<accession>A0ABQ0GR95</accession>
<comment type="caution">
    <text evidence="2">The sequence shown here is derived from an EMBL/GenBank/DDBJ whole genome shotgun (WGS) entry which is preliminary data.</text>
</comment>
<feature type="region of interest" description="Disordered" evidence="1">
    <location>
        <begin position="284"/>
        <end position="390"/>
    </location>
</feature>
<evidence type="ECO:0000313" key="2">
    <source>
        <dbReference type="EMBL" id="GAB1320267.1"/>
    </source>
</evidence>
<feature type="region of interest" description="Disordered" evidence="1">
    <location>
        <begin position="675"/>
        <end position="702"/>
    </location>
</feature>